<protein>
    <submittedName>
        <fullName evidence="2">Unannotated protein</fullName>
    </submittedName>
</protein>
<dbReference type="Gene3D" id="3.40.50.1000">
    <property type="entry name" value="HAD superfamily/HAD-like"/>
    <property type="match status" value="1"/>
</dbReference>
<dbReference type="AlphaFoldDB" id="A0A6J6MJC5"/>
<dbReference type="SUPFAM" id="SSF56784">
    <property type="entry name" value="HAD-like"/>
    <property type="match status" value="1"/>
</dbReference>
<dbReference type="PROSITE" id="PS01229">
    <property type="entry name" value="COF_2"/>
    <property type="match status" value="1"/>
</dbReference>
<sequence length="273" mass="29484">MTHFDPAALDTIEFPQLIALDIDGTLVPQDGVIRHRVIEAIKAVQDRGVEVVLATGRSLSTTSPIARAARLDGWLVCSNGAILATVEPETVIEAVTFKPKDFIDQMLPLIPNAIYSVEDAWGVLNTNVAFRGGPLGMAVREMPLELIRELDAARLVVRSEDHLEEGLGHIVEALGLHEVQFGVAKVAWLDIGPKDLNKAYMLGQLCTRLDLNPTRTIAIGDGDNDIRMLEWAGLGVAMGTASDEVRKYANAITHEEPGVGVAEVLEAVANRAN</sequence>
<gene>
    <name evidence="1" type="ORF">UFOPK1908_01102</name>
    <name evidence="2" type="ORF">UFOPK2282_01175</name>
</gene>
<dbReference type="Pfam" id="PF08282">
    <property type="entry name" value="Hydrolase_3"/>
    <property type="match status" value="1"/>
</dbReference>
<evidence type="ECO:0000313" key="1">
    <source>
        <dbReference type="EMBL" id="CAB4624736.1"/>
    </source>
</evidence>
<dbReference type="EMBL" id="CAEZWR010000152">
    <property type="protein sequence ID" value="CAB4672825.1"/>
    <property type="molecule type" value="Genomic_DNA"/>
</dbReference>
<accession>A0A6J6MJC5</accession>
<dbReference type="Gene3D" id="3.30.1240.10">
    <property type="match status" value="1"/>
</dbReference>
<dbReference type="GO" id="GO:0016791">
    <property type="term" value="F:phosphatase activity"/>
    <property type="evidence" value="ECO:0007669"/>
    <property type="project" value="TreeGrafter"/>
</dbReference>
<dbReference type="InterPro" id="IPR006379">
    <property type="entry name" value="HAD-SF_hydro_IIB"/>
</dbReference>
<dbReference type="PANTHER" id="PTHR10000">
    <property type="entry name" value="PHOSPHOSERINE PHOSPHATASE"/>
    <property type="match status" value="1"/>
</dbReference>
<organism evidence="2">
    <name type="scientific">freshwater metagenome</name>
    <dbReference type="NCBI Taxonomy" id="449393"/>
    <lineage>
        <taxon>unclassified sequences</taxon>
        <taxon>metagenomes</taxon>
        <taxon>ecological metagenomes</taxon>
    </lineage>
</organism>
<evidence type="ECO:0000313" key="2">
    <source>
        <dbReference type="EMBL" id="CAB4672825.1"/>
    </source>
</evidence>
<dbReference type="PANTHER" id="PTHR10000:SF8">
    <property type="entry name" value="HAD SUPERFAMILY HYDROLASE-LIKE, TYPE 3"/>
    <property type="match status" value="1"/>
</dbReference>
<dbReference type="NCBIfam" id="TIGR01484">
    <property type="entry name" value="HAD-SF-IIB"/>
    <property type="match status" value="1"/>
</dbReference>
<reference evidence="2" key="1">
    <citation type="submission" date="2020-05" db="EMBL/GenBank/DDBJ databases">
        <authorList>
            <person name="Chiriac C."/>
            <person name="Salcher M."/>
            <person name="Ghai R."/>
            <person name="Kavagutti S V."/>
        </authorList>
    </citation>
    <scope>NUCLEOTIDE SEQUENCE</scope>
</reference>
<dbReference type="EMBL" id="CAEZVB010000055">
    <property type="protein sequence ID" value="CAB4624736.1"/>
    <property type="molecule type" value="Genomic_DNA"/>
</dbReference>
<dbReference type="GO" id="GO:0000287">
    <property type="term" value="F:magnesium ion binding"/>
    <property type="evidence" value="ECO:0007669"/>
    <property type="project" value="TreeGrafter"/>
</dbReference>
<dbReference type="GO" id="GO:0005829">
    <property type="term" value="C:cytosol"/>
    <property type="evidence" value="ECO:0007669"/>
    <property type="project" value="TreeGrafter"/>
</dbReference>
<dbReference type="InterPro" id="IPR036412">
    <property type="entry name" value="HAD-like_sf"/>
</dbReference>
<proteinExistence type="predicted"/>
<name>A0A6J6MJC5_9ZZZZ</name>
<dbReference type="InterPro" id="IPR023214">
    <property type="entry name" value="HAD_sf"/>
</dbReference>